<gene>
    <name evidence="11" type="ORF">THMIRHAT_04110</name>
</gene>
<evidence type="ECO:0000256" key="2">
    <source>
        <dbReference type="ARBA" id="ARBA00022448"/>
    </source>
</evidence>
<dbReference type="EMBL" id="AP021888">
    <property type="protein sequence ID" value="BBP42665.1"/>
    <property type="molecule type" value="Genomic_DNA"/>
</dbReference>
<feature type="transmembrane region" description="Helical" evidence="9">
    <location>
        <begin position="7"/>
        <end position="25"/>
    </location>
</feature>
<comment type="subcellular location">
    <subcellularLocation>
        <location evidence="1">Cell inner membrane</location>
    </subcellularLocation>
</comment>
<evidence type="ECO:0000259" key="10">
    <source>
        <dbReference type="Pfam" id="PF11356"/>
    </source>
</evidence>
<keyword evidence="8 9" id="KW-0472">Membrane</keyword>
<keyword evidence="5 9" id="KW-0812">Transmembrane</keyword>
<evidence type="ECO:0000313" key="12">
    <source>
        <dbReference type="Proteomes" id="UP000501466"/>
    </source>
</evidence>
<evidence type="ECO:0000256" key="8">
    <source>
        <dbReference type="ARBA" id="ARBA00023136"/>
    </source>
</evidence>
<accession>A0A6F8PKP2</accession>
<evidence type="ECO:0000256" key="9">
    <source>
        <dbReference type="SAM" id="Phobius"/>
    </source>
</evidence>
<keyword evidence="7 9" id="KW-1133">Transmembrane helix</keyword>
<dbReference type="GO" id="GO:0005886">
    <property type="term" value="C:plasma membrane"/>
    <property type="evidence" value="ECO:0007669"/>
    <property type="project" value="UniProtKB-SubCell"/>
</dbReference>
<feature type="domain" description="Type II secretion system protein GspC N-terminal" evidence="10">
    <location>
        <begin position="21"/>
        <end position="146"/>
    </location>
</feature>
<organism evidence="11 12">
    <name type="scientific">Thiosulfativibrio zosterae</name>
    <dbReference type="NCBI Taxonomy" id="2675053"/>
    <lineage>
        <taxon>Bacteria</taxon>
        <taxon>Pseudomonadati</taxon>
        <taxon>Pseudomonadota</taxon>
        <taxon>Gammaproteobacteria</taxon>
        <taxon>Thiotrichales</taxon>
        <taxon>Piscirickettsiaceae</taxon>
        <taxon>Thiosulfativibrio</taxon>
    </lineage>
</organism>
<dbReference type="InterPro" id="IPR024961">
    <property type="entry name" value="T2SS_GspC_N"/>
</dbReference>
<dbReference type="Gene3D" id="2.30.30.830">
    <property type="match status" value="1"/>
</dbReference>
<dbReference type="SUPFAM" id="SSF50156">
    <property type="entry name" value="PDZ domain-like"/>
    <property type="match status" value="1"/>
</dbReference>
<reference evidence="12" key="1">
    <citation type="submission" date="2019-11" db="EMBL/GenBank/DDBJ databases">
        <title>Isolation and characterization of two novel species in the genus Thiomicrorhabdus.</title>
        <authorList>
            <person name="Mochizuki J."/>
            <person name="Kojima H."/>
            <person name="Fukui M."/>
        </authorList>
    </citation>
    <scope>NUCLEOTIDE SEQUENCE [LARGE SCALE GENOMIC DNA]</scope>
    <source>
        <strain evidence="12">AkT22</strain>
    </source>
</reference>
<dbReference type="AlphaFoldDB" id="A0A6F8PKP2"/>
<evidence type="ECO:0000256" key="6">
    <source>
        <dbReference type="ARBA" id="ARBA00022927"/>
    </source>
</evidence>
<dbReference type="Gene3D" id="2.30.42.10">
    <property type="match status" value="1"/>
</dbReference>
<sequence length="278" mass="31026">MDKRFKIFSVYSTVFISVITVWMLGKLIAESLHISSGYPMPQLKAQINSTNTSGVDSYLFGQVVKSQATSVVKPMAISQEVVATKLNLKLLGIIDLGDRGVAIVQNGGKTQVVAVNEEFMSKVILLDVFAEGILIDNRGKRERLLLEQDANHLVSKVKEKEAVPVALVGRLNEAEQEQLNSIGDTLRKSPMSISKYIKFQPLNENGQWVGVKIWANSDPKLYKSLGFEEGDILREVNGNSIQDMVKDPKLWQTFLNLDQFDLVVDRNGSPQMINVNFR</sequence>
<evidence type="ECO:0000313" key="11">
    <source>
        <dbReference type="EMBL" id="BBP42665.1"/>
    </source>
</evidence>
<keyword evidence="2" id="KW-0813">Transport</keyword>
<name>A0A6F8PKP2_9GAMM</name>
<dbReference type="InterPro" id="IPR036034">
    <property type="entry name" value="PDZ_sf"/>
</dbReference>
<dbReference type="Pfam" id="PF11356">
    <property type="entry name" value="T2SSC"/>
    <property type="match status" value="1"/>
</dbReference>
<evidence type="ECO:0000256" key="7">
    <source>
        <dbReference type="ARBA" id="ARBA00022989"/>
    </source>
</evidence>
<keyword evidence="4" id="KW-0997">Cell inner membrane</keyword>
<keyword evidence="6" id="KW-0653">Protein transport</keyword>
<dbReference type="Proteomes" id="UP000501466">
    <property type="component" value="Chromosome"/>
</dbReference>
<keyword evidence="3" id="KW-1003">Cell membrane</keyword>
<dbReference type="GO" id="GO:0015031">
    <property type="term" value="P:protein transport"/>
    <property type="evidence" value="ECO:0007669"/>
    <property type="project" value="UniProtKB-KW"/>
</dbReference>
<dbReference type="KEGG" id="tzo:THMIRHAT_04110"/>
<proteinExistence type="predicted"/>
<evidence type="ECO:0000256" key="3">
    <source>
        <dbReference type="ARBA" id="ARBA00022475"/>
    </source>
</evidence>
<evidence type="ECO:0000256" key="1">
    <source>
        <dbReference type="ARBA" id="ARBA00004533"/>
    </source>
</evidence>
<evidence type="ECO:0000256" key="5">
    <source>
        <dbReference type="ARBA" id="ARBA00022692"/>
    </source>
</evidence>
<protein>
    <recommendedName>
        <fullName evidence="10">Type II secretion system protein GspC N-terminal domain-containing protein</fullName>
    </recommendedName>
</protein>
<keyword evidence="12" id="KW-1185">Reference proteome</keyword>
<evidence type="ECO:0000256" key="4">
    <source>
        <dbReference type="ARBA" id="ARBA00022519"/>
    </source>
</evidence>